<evidence type="ECO:0000256" key="4">
    <source>
        <dbReference type="SAM" id="SignalP"/>
    </source>
</evidence>
<comment type="caution">
    <text evidence="5">The sequence shown here is derived from an EMBL/GenBank/DDBJ whole genome shotgun (WGS) entry which is preliminary data.</text>
</comment>
<dbReference type="Pfam" id="PF00272">
    <property type="entry name" value="Cecropin"/>
    <property type="match status" value="1"/>
</dbReference>
<keyword evidence="3" id="KW-0929">Antimicrobial</keyword>
<evidence type="ECO:0000313" key="6">
    <source>
        <dbReference type="Proteomes" id="UP000031036"/>
    </source>
</evidence>
<comment type="subcellular location">
    <subcellularLocation>
        <location evidence="1">Secreted</location>
    </subcellularLocation>
</comment>
<evidence type="ECO:0000313" key="5">
    <source>
        <dbReference type="EMBL" id="KHN71789.1"/>
    </source>
</evidence>
<dbReference type="GO" id="GO:0005576">
    <property type="term" value="C:extracellular region"/>
    <property type="evidence" value="ECO:0007669"/>
    <property type="project" value="UniProtKB-SubCell"/>
</dbReference>
<feature type="signal peptide" evidence="4">
    <location>
        <begin position="1"/>
        <end position="23"/>
    </location>
</feature>
<reference evidence="5 6" key="1">
    <citation type="submission" date="2014-11" db="EMBL/GenBank/DDBJ databases">
        <title>Genetic blueprint of the zoonotic pathogen Toxocara canis.</title>
        <authorList>
            <person name="Zhu X.-Q."/>
            <person name="Korhonen P.K."/>
            <person name="Cai H."/>
            <person name="Young N.D."/>
            <person name="Nejsum P."/>
            <person name="von Samson-Himmelstjerna G."/>
            <person name="Boag P.R."/>
            <person name="Tan P."/>
            <person name="Li Q."/>
            <person name="Min J."/>
            <person name="Yang Y."/>
            <person name="Wang X."/>
            <person name="Fang X."/>
            <person name="Hall R.S."/>
            <person name="Hofmann A."/>
            <person name="Sternberg P.W."/>
            <person name="Jex A.R."/>
            <person name="Gasser R.B."/>
        </authorList>
    </citation>
    <scope>NUCLEOTIDE SEQUENCE [LARGE SCALE GENOMIC DNA]</scope>
    <source>
        <strain evidence="5">PN_DK_2014</strain>
    </source>
</reference>
<dbReference type="EMBL" id="JPKZ01020562">
    <property type="protein sequence ID" value="KHN71789.1"/>
    <property type="molecule type" value="Genomic_DNA"/>
</dbReference>
<gene>
    <name evidence="5" type="primary">ASCEC-2</name>
    <name evidence="5" type="ORF">Tcan_02070</name>
</gene>
<sequence>MFATRRALVCVFLIYLLLQPAQTSWLSKTYKKLENSAKKRIAEGKIAIGSIAIAIQGGPRRRRFVSDFEVVPSDLDAYQTYVEEFLQD</sequence>
<dbReference type="GO" id="GO:0019731">
    <property type="term" value="P:antibacterial humoral response"/>
    <property type="evidence" value="ECO:0007669"/>
    <property type="project" value="InterPro"/>
</dbReference>
<organism evidence="5 6">
    <name type="scientific">Toxocara canis</name>
    <name type="common">Canine roundworm</name>
    <dbReference type="NCBI Taxonomy" id="6265"/>
    <lineage>
        <taxon>Eukaryota</taxon>
        <taxon>Metazoa</taxon>
        <taxon>Ecdysozoa</taxon>
        <taxon>Nematoda</taxon>
        <taxon>Chromadorea</taxon>
        <taxon>Rhabditida</taxon>
        <taxon>Spirurina</taxon>
        <taxon>Ascaridomorpha</taxon>
        <taxon>Ascaridoidea</taxon>
        <taxon>Toxocaridae</taxon>
        <taxon>Toxocara</taxon>
    </lineage>
</organism>
<keyword evidence="2" id="KW-0964">Secreted</keyword>
<feature type="chain" id="PRO_5002095681" evidence="4">
    <location>
        <begin position="24"/>
        <end position="88"/>
    </location>
</feature>
<evidence type="ECO:0000256" key="1">
    <source>
        <dbReference type="ARBA" id="ARBA00004613"/>
    </source>
</evidence>
<keyword evidence="6" id="KW-1185">Reference proteome</keyword>
<dbReference type="InterPro" id="IPR000875">
    <property type="entry name" value="CecC-like"/>
</dbReference>
<evidence type="ECO:0000256" key="2">
    <source>
        <dbReference type="ARBA" id="ARBA00022525"/>
    </source>
</evidence>
<accession>A0A0B2URF6</accession>
<dbReference type="AlphaFoldDB" id="A0A0B2URF6"/>
<keyword evidence="4" id="KW-0732">Signal</keyword>
<protein>
    <submittedName>
        <fullName evidence="5">Cecropin-P2</fullName>
    </submittedName>
</protein>
<name>A0A0B2URF6_TOXCA</name>
<proteinExistence type="predicted"/>
<evidence type="ECO:0000256" key="3">
    <source>
        <dbReference type="ARBA" id="ARBA00022529"/>
    </source>
</evidence>
<dbReference type="Proteomes" id="UP000031036">
    <property type="component" value="Unassembled WGS sequence"/>
</dbReference>